<dbReference type="PANTHER" id="PTHR13651">
    <property type="entry name" value="PROTEIN ABITRAM"/>
    <property type="match status" value="1"/>
</dbReference>
<dbReference type="GO" id="GO:0030833">
    <property type="term" value="P:regulation of actin filament polymerization"/>
    <property type="evidence" value="ECO:0007669"/>
    <property type="project" value="TreeGrafter"/>
</dbReference>
<dbReference type="WBParaSite" id="MBELARI_LOCUS10932">
    <property type="protein sequence ID" value="MBELARI_LOCUS10932"/>
    <property type="gene ID" value="MBELARI_LOCUS10932"/>
</dbReference>
<dbReference type="GO" id="GO:0032433">
    <property type="term" value="C:filopodium tip"/>
    <property type="evidence" value="ECO:0007669"/>
    <property type="project" value="TreeGrafter"/>
</dbReference>
<dbReference type="AlphaFoldDB" id="A0AAF3J1U9"/>
<dbReference type="InterPro" id="IPR039169">
    <property type="entry name" value="Abitram"/>
</dbReference>
<dbReference type="GO" id="GO:0051015">
    <property type="term" value="F:actin filament binding"/>
    <property type="evidence" value="ECO:0007669"/>
    <property type="project" value="TreeGrafter"/>
</dbReference>
<dbReference type="InterPro" id="IPR011053">
    <property type="entry name" value="Single_hybrid_motif"/>
</dbReference>
<protein>
    <recommendedName>
        <fullName evidence="3">Protein Abitram</fullName>
    </recommendedName>
</protein>
<dbReference type="GO" id="GO:0003785">
    <property type="term" value="F:actin monomer binding"/>
    <property type="evidence" value="ECO:0007669"/>
    <property type="project" value="TreeGrafter"/>
</dbReference>
<dbReference type="GO" id="GO:0005634">
    <property type="term" value="C:nucleus"/>
    <property type="evidence" value="ECO:0007669"/>
    <property type="project" value="TreeGrafter"/>
</dbReference>
<dbReference type="GO" id="GO:0048813">
    <property type="term" value="P:dendrite morphogenesis"/>
    <property type="evidence" value="ECO:0007669"/>
    <property type="project" value="TreeGrafter"/>
</dbReference>
<reference evidence="2" key="1">
    <citation type="submission" date="2024-02" db="UniProtKB">
        <authorList>
            <consortium name="WormBaseParasite"/>
        </authorList>
    </citation>
    <scope>IDENTIFICATION</scope>
</reference>
<dbReference type="GO" id="GO:0030425">
    <property type="term" value="C:dendrite"/>
    <property type="evidence" value="ECO:0007669"/>
    <property type="project" value="TreeGrafter"/>
</dbReference>
<organism evidence="1 2">
    <name type="scientific">Mesorhabditis belari</name>
    <dbReference type="NCBI Taxonomy" id="2138241"/>
    <lineage>
        <taxon>Eukaryota</taxon>
        <taxon>Metazoa</taxon>
        <taxon>Ecdysozoa</taxon>
        <taxon>Nematoda</taxon>
        <taxon>Chromadorea</taxon>
        <taxon>Rhabditida</taxon>
        <taxon>Rhabditina</taxon>
        <taxon>Rhabditomorpha</taxon>
        <taxon>Rhabditoidea</taxon>
        <taxon>Rhabditidae</taxon>
        <taxon>Mesorhabditinae</taxon>
        <taxon>Mesorhabditis</taxon>
    </lineage>
</organism>
<dbReference type="Gene3D" id="2.40.50.100">
    <property type="match status" value="1"/>
</dbReference>
<evidence type="ECO:0000313" key="1">
    <source>
        <dbReference type="Proteomes" id="UP000887575"/>
    </source>
</evidence>
<evidence type="ECO:0000313" key="2">
    <source>
        <dbReference type="WBParaSite" id="MBELARI_LOCUS10932"/>
    </source>
</evidence>
<proteinExistence type="predicted"/>
<dbReference type="PANTHER" id="PTHR13651:SF0">
    <property type="entry name" value="PROTEIN ABITRAM"/>
    <property type="match status" value="1"/>
</dbReference>
<dbReference type="SUPFAM" id="SSF51230">
    <property type="entry name" value="Single hybrid motif"/>
    <property type="match status" value="1"/>
</dbReference>
<sequence length="199" mass="21649">MALWHTSAVDRSFQRLQVEANPSVSYLHHPSGVTVLSLNTDFHTLPSPVMQVDFGVGKKSSIERGGQAVIGKSKKGALLVQKETKLCIVRCEDGSEIVVRAGVKGTLLEVNDRLKMTPDLIRTASENQGYIAIITYGGGKRRLATDGDVFIVPKKRVYLKALDGWVLLTEKMGTSLNGGKSEETAPRRISHCVACSVSR</sequence>
<dbReference type="Proteomes" id="UP000887575">
    <property type="component" value="Unassembled WGS sequence"/>
</dbReference>
<accession>A0AAF3J1U9</accession>
<dbReference type="GO" id="GO:0051489">
    <property type="term" value="P:regulation of filopodium assembly"/>
    <property type="evidence" value="ECO:0007669"/>
    <property type="project" value="TreeGrafter"/>
</dbReference>
<keyword evidence="1" id="KW-1185">Reference proteome</keyword>
<name>A0AAF3J1U9_9BILA</name>
<dbReference type="GO" id="GO:0030027">
    <property type="term" value="C:lamellipodium"/>
    <property type="evidence" value="ECO:0007669"/>
    <property type="project" value="TreeGrafter"/>
</dbReference>
<evidence type="ECO:0008006" key="3">
    <source>
        <dbReference type="Google" id="ProtNLM"/>
    </source>
</evidence>